<name>A0A840RAW3_9NEIS</name>
<evidence type="ECO:0000259" key="2">
    <source>
        <dbReference type="Pfam" id="PF13628"/>
    </source>
</evidence>
<dbReference type="RefSeq" id="WP_184096982.1">
    <property type="nucleotide sequence ID" value="NZ_JACHHN010000001.1"/>
</dbReference>
<dbReference type="Gene3D" id="1.20.1260.10">
    <property type="match status" value="1"/>
</dbReference>
<keyword evidence="4" id="KW-1185">Reference proteome</keyword>
<dbReference type="Pfam" id="PF13628">
    <property type="entry name" value="DUF4142"/>
    <property type="match status" value="1"/>
</dbReference>
<feature type="domain" description="DUF4142" evidence="2">
    <location>
        <begin position="74"/>
        <end position="210"/>
    </location>
</feature>
<organism evidence="3 4">
    <name type="scientific">Silvimonas terrae</name>
    <dbReference type="NCBI Taxonomy" id="300266"/>
    <lineage>
        <taxon>Bacteria</taxon>
        <taxon>Pseudomonadati</taxon>
        <taxon>Pseudomonadota</taxon>
        <taxon>Betaproteobacteria</taxon>
        <taxon>Neisseriales</taxon>
        <taxon>Chitinibacteraceae</taxon>
        <taxon>Silvimonas</taxon>
    </lineage>
</organism>
<dbReference type="InterPro" id="IPR025419">
    <property type="entry name" value="DUF4142"/>
</dbReference>
<dbReference type="PANTHER" id="PTHR38593:SF1">
    <property type="entry name" value="BLR2558 PROTEIN"/>
    <property type="match status" value="1"/>
</dbReference>
<protein>
    <submittedName>
        <fullName evidence="3">Putative membrane protein</fullName>
    </submittedName>
</protein>
<comment type="caution">
    <text evidence="3">The sequence shown here is derived from an EMBL/GenBank/DDBJ whole genome shotgun (WGS) entry which is preliminary data.</text>
</comment>
<dbReference type="EMBL" id="JACHHN010000001">
    <property type="protein sequence ID" value="MBB5189678.1"/>
    <property type="molecule type" value="Genomic_DNA"/>
</dbReference>
<evidence type="ECO:0000256" key="1">
    <source>
        <dbReference type="SAM" id="MobiDB-lite"/>
    </source>
</evidence>
<dbReference type="InterPro" id="IPR012347">
    <property type="entry name" value="Ferritin-like"/>
</dbReference>
<sequence>MPNARPQLNLLNNAQRLRHDVHAYASEFLLTPALALSLMAATMLADAAQSQPGAAPQSTNNAPAAAAPQAKLSQQDASFLAEAQRTAITGQDLARMAMQQALAPAIKTLASKLFEDHGVISLKLKTLAQQKQRQDASAPDAAQQQDMEHLYGLQGDKFEAEWIKIQTKASQDAVVAWSQEVANGSDPQVVALARQTLPVLKAHLDYLQKLPSSRG</sequence>
<accession>A0A840RAW3</accession>
<feature type="region of interest" description="Disordered" evidence="1">
    <location>
        <begin position="51"/>
        <end position="70"/>
    </location>
</feature>
<gene>
    <name evidence="3" type="ORF">HNQ50_000388</name>
</gene>
<proteinExistence type="predicted"/>
<dbReference type="AlphaFoldDB" id="A0A840RAW3"/>
<evidence type="ECO:0000313" key="3">
    <source>
        <dbReference type="EMBL" id="MBB5189678.1"/>
    </source>
</evidence>
<reference evidence="3 4" key="1">
    <citation type="submission" date="2020-08" db="EMBL/GenBank/DDBJ databases">
        <title>Genomic Encyclopedia of Type Strains, Phase IV (KMG-IV): sequencing the most valuable type-strain genomes for metagenomic binning, comparative biology and taxonomic classification.</title>
        <authorList>
            <person name="Goeker M."/>
        </authorList>
    </citation>
    <scope>NUCLEOTIDE SEQUENCE [LARGE SCALE GENOMIC DNA]</scope>
    <source>
        <strain evidence="3 4">DSM 18233</strain>
    </source>
</reference>
<dbReference type="PANTHER" id="PTHR38593">
    <property type="entry name" value="BLR2558 PROTEIN"/>
    <property type="match status" value="1"/>
</dbReference>
<evidence type="ECO:0000313" key="4">
    <source>
        <dbReference type="Proteomes" id="UP000543030"/>
    </source>
</evidence>
<dbReference type="Proteomes" id="UP000543030">
    <property type="component" value="Unassembled WGS sequence"/>
</dbReference>